<keyword evidence="6" id="KW-0131">Cell cycle</keyword>
<protein>
    <recommendedName>
        <fullName evidence="7">Septin</fullName>
    </recommendedName>
</protein>
<evidence type="ECO:0000256" key="3">
    <source>
        <dbReference type="ARBA" id="ARBA00022741"/>
    </source>
</evidence>
<evidence type="ECO:0000259" key="10">
    <source>
        <dbReference type="PROSITE" id="PS51719"/>
    </source>
</evidence>
<organism evidence="11 12">
    <name type="scientific">Dimorphilus gyrociliatus</name>
    <dbReference type="NCBI Taxonomy" id="2664684"/>
    <lineage>
        <taxon>Eukaryota</taxon>
        <taxon>Metazoa</taxon>
        <taxon>Spiralia</taxon>
        <taxon>Lophotrochozoa</taxon>
        <taxon>Annelida</taxon>
        <taxon>Polychaeta</taxon>
        <taxon>Polychaeta incertae sedis</taxon>
        <taxon>Dinophilidae</taxon>
        <taxon>Dimorphilus</taxon>
    </lineage>
</organism>
<keyword evidence="12" id="KW-1185">Reference proteome</keyword>
<proteinExistence type="inferred from homology"/>
<gene>
    <name evidence="11" type="ORF">DGYR_LOCUS4700</name>
</gene>
<evidence type="ECO:0000256" key="2">
    <source>
        <dbReference type="ARBA" id="ARBA00022618"/>
    </source>
</evidence>
<comment type="similarity">
    <text evidence="7 8">Belongs to the TRAFAC class TrmE-Era-EngA-EngB-Septin-like GTPase superfamily. Septin GTPase family.</text>
</comment>
<evidence type="ECO:0000256" key="8">
    <source>
        <dbReference type="RuleBase" id="RU004560"/>
    </source>
</evidence>
<evidence type="ECO:0000256" key="4">
    <source>
        <dbReference type="ARBA" id="ARBA00023054"/>
    </source>
</evidence>
<dbReference type="GO" id="GO:0005856">
    <property type="term" value="C:cytoskeleton"/>
    <property type="evidence" value="ECO:0007669"/>
    <property type="project" value="UniProtKB-ARBA"/>
</dbReference>
<dbReference type="GO" id="GO:0051301">
    <property type="term" value="P:cell division"/>
    <property type="evidence" value="ECO:0007669"/>
    <property type="project" value="UniProtKB-KW"/>
</dbReference>
<feature type="compositionally biased region" description="Polar residues" evidence="9">
    <location>
        <begin position="319"/>
        <end position="330"/>
    </location>
</feature>
<dbReference type="OrthoDB" id="416553at2759"/>
<evidence type="ECO:0000313" key="12">
    <source>
        <dbReference type="Proteomes" id="UP000549394"/>
    </source>
</evidence>
<dbReference type="GO" id="GO:0032154">
    <property type="term" value="C:cleavage furrow"/>
    <property type="evidence" value="ECO:0007669"/>
    <property type="project" value="UniProtKB-SubCell"/>
</dbReference>
<comment type="caution">
    <text evidence="11">The sequence shown here is derived from an EMBL/GenBank/DDBJ whole genome shotgun (WGS) entry which is preliminary data.</text>
</comment>
<comment type="subcellular location">
    <subcellularLocation>
        <location evidence="1">Cleavage furrow</location>
    </subcellularLocation>
</comment>
<dbReference type="GO" id="GO:0005525">
    <property type="term" value="F:GTP binding"/>
    <property type="evidence" value="ECO:0007669"/>
    <property type="project" value="UniProtKB-UniRule"/>
</dbReference>
<dbReference type="FunFam" id="3.40.50.300:FF:000162">
    <property type="entry name" value="septin-7 isoform X1"/>
    <property type="match status" value="1"/>
</dbReference>
<dbReference type="PANTHER" id="PTHR18884">
    <property type="entry name" value="SEPTIN"/>
    <property type="match status" value="1"/>
</dbReference>
<dbReference type="PIRSF" id="PIRSF006698">
    <property type="entry name" value="Septin"/>
    <property type="match status" value="1"/>
</dbReference>
<dbReference type="EMBL" id="CAJFCJ010000006">
    <property type="protein sequence ID" value="CAD5116025.1"/>
    <property type="molecule type" value="Genomic_DNA"/>
</dbReference>
<dbReference type="Pfam" id="PF00735">
    <property type="entry name" value="Septin"/>
    <property type="match status" value="1"/>
</dbReference>
<dbReference type="SUPFAM" id="SSF52540">
    <property type="entry name" value="P-loop containing nucleoside triphosphate hydrolases"/>
    <property type="match status" value="1"/>
</dbReference>
<keyword evidence="2" id="KW-0132">Cell division</keyword>
<feature type="compositionally biased region" description="Basic and acidic residues" evidence="9">
    <location>
        <begin position="392"/>
        <end position="410"/>
    </location>
</feature>
<keyword evidence="5 8" id="KW-0342">GTP-binding</keyword>
<accession>A0A7I8VIB3</accession>
<dbReference type="AlphaFoldDB" id="A0A7I8VIB3"/>
<feature type="region of interest" description="Disordered" evidence="9">
    <location>
        <begin position="392"/>
        <end position="431"/>
    </location>
</feature>
<sequence length="431" mass="50534">MNSRTANLSKLPQEIDRMGEQKMVSDSTYVGYATLSDQVFRRSVKKGFEFNLMVAGESGLGKSTLINSLFNTDIYDLKDPSKRKLRKTVSVETNKIILKEKGVQLRLNVIDTPGFGDLLDNSQSTNPIVDYVNEKFHEYLTLESRVNRQKQIADNRVHCLLYFISPNGHGLKEIDVFFMKKLHDKVNIIPIIAKADTMTSEECVLFKKTIREEIAKFGIKVYEFPEVEEEGYPDHKNFKNRVPFAIIGSNVMIDNDGRRVRGRKYPWGVVEVENLHHNDFLALRNMLIRTHMHDLRDVTNNVHYENFRYATLSEKGRLDSNTSTDSSPLSQMEEERQNHENKIRKMEKEMEMVFQTKVKEKTQKIHESEQQMLRKADEMKRTIMEERKKLAEERERFERERTEWEQEHSNESVMSRVLQRAGASRFTLQRD</sequence>
<keyword evidence="4" id="KW-0175">Coiled coil</keyword>
<evidence type="ECO:0000256" key="1">
    <source>
        <dbReference type="ARBA" id="ARBA00004626"/>
    </source>
</evidence>
<reference evidence="11 12" key="1">
    <citation type="submission" date="2020-08" db="EMBL/GenBank/DDBJ databases">
        <authorList>
            <person name="Hejnol A."/>
        </authorList>
    </citation>
    <scope>NUCLEOTIDE SEQUENCE [LARGE SCALE GENOMIC DNA]</scope>
</reference>
<dbReference type="Proteomes" id="UP000549394">
    <property type="component" value="Unassembled WGS sequence"/>
</dbReference>
<evidence type="ECO:0000256" key="9">
    <source>
        <dbReference type="SAM" id="MobiDB-lite"/>
    </source>
</evidence>
<evidence type="ECO:0000256" key="5">
    <source>
        <dbReference type="ARBA" id="ARBA00023134"/>
    </source>
</evidence>
<dbReference type="InterPro" id="IPR030379">
    <property type="entry name" value="G_SEPTIN_dom"/>
</dbReference>
<feature type="domain" description="Septin-type G" evidence="10">
    <location>
        <begin position="46"/>
        <end position="314"/>
    </location>
</feature>
<feature type="region of interest" description="Disordered" evidence="9">
    <location>
        <begin position="315"/>
        <end position="337"/>
    </location>
</feature>
<dbReference type="PROSITE" id="PS51719">
    <property type="entry name" value="G_SEPTIN"/>
    <property type="match status" value="1"/>
</dbReference>
<name>A0A7I8VIB3_9ANNE</name>
<dbReference type="Gene3D" id="3.40.50.300">
    <property type="entry name" value="P-loop containing nucleotide triphosphate hydrolases"/>
    <property type="match status" value="1"/>
</dbReference>
<dbReference type="InterPro" id="IPR027417">
    <property type="entry name" value="P-loop_NTPase"/>
</dbReference>
<dbReference type="InterPro" id="IPR016491">
    <property type="entry name" value="Septin"/>
</dbReference>
<evidence type="ECO:0000256" key="6">
    <source>
        <dbReference type="ARBA" id="ARBA00023306"/>
    </source>
</evidence>
<evidence type="ECO:0000256" key="7">
    <source>
        <dbReference type="PIRNR" id="PIRNR006698"/>
    </source>
</evidence>
<keyword evidence="3 8" id="KW-0547">Nucleotide-binding</keyword>
<dbReference type="CDD" id="cd01850">
    <property type="entry name" value="CDC_Septin"/>
    <property type="match status" value="1"/>
</dbReference>
<evidence type="ECO:0000313" key="11">
    <source>
        <dbReference type="EMBL" id="CAD5116025.1"/>
    </source>
</evidence>